<evidence type="ECO:0000256" key="4">
    <source>
        <dbReference type="ARBA" id="ARBA00022692"/>
    </source>
</evidence>
<dbReference type="InterPro" id="IPR023395">
    <property type="entry name" value="MCP_dom_sf"/>
</dbReference>
<dbReference type="GO" id="GO:0016020">
    <property type="term" value="C:membrane"/>
    <property type="evidence" value="ECO:0007669"/>
    <property type="project" value="UniProtKB-SubCell"/>
</dbReference>
<evidence type="ECO:0000256" key="5">
    <source>
        <dbReference type="ARBA" id="ARBA00023136"/>
    </source>
</evidence>
<organism evidence="10">
    <name type="scientific">Timema genevievae</name>
    <name type="common">Walking stick</name>
    <dbReference type="NCBI Taxonomy" id="629358"/>
    <lineage>
        <taxon>Eukaryota</taxon>
        <taxon>Metazoa</taxon>
        <taxon>Ecdysozoa</taxon>
        <taxon>Arthropoda</taxon>
        <taxon>Hexapoda</taxon>
        <taxon>Insecta</taxon>
        <taxon>Pterygota</taxon>
        <taxon>Neoptera</taxon>
        <taxon>Polyneoptera</taxon>
        <taxon>Phasmatodea</taxon>
        <taxon>Timematodea</taxon>
        <taxon>Timematoidea</taxon>
        <taxon>Timematidae</taxon>
        <taxon>Timema</taxon>
    </lineage>
</organism>
<evidence type="ECO:0000313" key="10">
    <source>
        <dbReference type="EMBL" id="CAD7593616.1"/>
    </source>
</evidence>
<dbReference type="EMBL" id="OE841002">
    <property type="protein sequence ID" value="CAD7593616.1"/>
    <property type="molecule type" value="Genomic_DNA"/>
</dbReference>
<keyword evidence="4 7" id="KW-0812">Transmembrane</keyword>
<dbReference type="SUPFAM" id="SSF103506">
    <property type="entry name" value="Mitochondrial carrier"/>
    <property type="match status" value="1"/>
</dbReference>
<keyword evidence="6" id="KW-0131">Cell cycle</keyword>
<dbReference type="PANTHER" id="PTHR12634:SF8">
    <property type="entry name" value="FIERY MOUNTAIN, ISOFORM D"/>
    <property type="match status" value="1"/>
</dbReference>
<gene>
    <name evidence="10" type="ORF">TGEB3V08_LOCUS5393</name>
</gene>
<dbReference type="Gene3D" id="1.50.40.10">
    <property type="entry name" value="Mitochondrial carrier domain"/>
    <property type="match status" value="1"/>
</dbReference>
<evidence type="ECO:0000256" key="2">
    <source>
        <dbReference type="ARBA" id="ARBA00006180"/>
    </source>
</evidence>
<keyword evidence="5 7" id="KW-0472">Membrane</keyword>
<dbReference type="GO" id="GO:0019903">
    <property type="term" value="F:protein phosphatase binding"/>
    <property type="evidence" value="ECO:0007669"/>
    <property type="project" value="InterPro"/>
</dbReference>
<dbReference type="PROSITE" id="PS50920">
    <property type="entry name" value="SOLCAR"/>
    <property type="match status" value="1"/>
</dbReference>
<dbReference type="InterPro" id="IPR007587">
    <property type="entry name" value="SAPS"/>
</dbReference>
<dbReference type="AlphaFoldDB" id="A0A7R9JZZ7"/>
<feature type="region of interest" description="Disordered" evidence="9">
    <location>
        <begin position="504"/>
        <end position="526"/>
    </location>
</feature>
<comment type="similarity">
    <text evidence="2">Belongs to the SAPS family.</text>
</comment>
<evidence type="ECO:0000256" key="3">
    <source>
        <dbReference type="ARBA" id="ARBA00006375"/>
    </source>
</evidence>
<dbReference type="GO" id="GO:0019888">
    <property type="term" value="F:protein phosphatase regulator activity"/>
    <property type="evidence" value="ECO:0007669"/>
    <property type="project" value="TreeGrafter"/>
</dbReference>
<reference evidence="10" key="1">
    <citation type="submission" date="2020-11" db="EMBL/GenBank/DDBJ databases">
        <authorList>
            <person name="Tran Van P."/>
        </authorList>
    </citation>
    <scope>NUCLEOTIDE SEQUENCE</scope>
</reference>
<evidence type="ECO:0000256" key="7">
    <source>
        <dbReference type="PROSITE-ProRule" id="PRU00282"/>
    </source>
</evidence>
<comment type="similarity">
    <text evidence="3 8">Belongs to the mitochondrial carrier (TC 2.A.29) family.</text>
</comment>
<dbReference type="Pfam" id="PF04499">
    <property type="entry name" value="SAPS"/>
    <property type="match status" value="1"/>
</dbReference>
<protein>
    <submittedName>
        <fullName evidence="10">Uncharacterized protein</fullName>
    </submittedName>
</protein>
<name>A0A7R9JZZ7_TIMGE</name>
<dbReference type="InterPro" id="IPR018108">
    <property type="entry name" value="MCP_transmembrane"/>
</dbReference>
<evidence type="ECO:0000256" key="8">
    <source>
        <dbReference type="RuleBase" id="RU000488"/>
    </source>
</evidence>
<proteinExistence type="inferred from homology"/>
<dbReference type="Pfam" id="PF00153">
    <property type="entry name" value="Mito_carr"/>
    <property type="match status" value="1"/>
</dbReference>
<comment type="subcellular location">
    <subcellularLocation>
        <location evidence="1">Membrane</location>
        <topology evidence="1">Multi-pass membrane protein</topology>
    </subcellularLocation>
</comment>
<feature type="repeat" description="Solcar" evidence="7">
    <location>
        <begin position="66"/>
        <end position="154"/>
    </location>
</feature>
<keyword evidence="8" id="KW-0813">Transport</keyword>
<evidence type="ECO:0000256" key="1">
    <source>
        <dbReference type="ARBA" id="ARBA00004141"/>
    </source>
</evidence>
<dbReference type="PANTHER" id="PTHR12634">
    <property type="entry name" value="SIT4 YEAST -ASSOCIATING PROTEIN-RELATED"/>
    <property type="match status" value="1"/>
</dbReference>
<sequence>MSLFLLLYIKSVDGFVGIYRGLAPKLCSNVISGFTFHKVSEALRRNTDDKNERYVEDELSEEQRREKFARTLASDVAAQTAAIIASQPFNVIAVRMMAQFVGAEKIYSGVLSSIGHIYHEEGLLGFFSGLMPRLLGELVALVISSTITYFINSYIISDRELHTYTMATSRPSSYGSVRVVDRLLVTSLTDQSVEARLEYAVAVLYWTTGCHSRPCYAGQHGQLLQAVVEKSSLHNIDVTLQELMEEDDIIQECKVQNKKLIDYLIRADVMEELVMLTTLEPPEDVEERLRYKYPNIACELMTCDVPAINERLARDEALLGKLYAFLDSDKPLNPLLASFFSKTIGVLVARRSEQVLEFLKSKENFGQLLLKHLGTSAIMDLIFKLVTQVEGTDMRQNILNWLNSQHVVQALVGLLDPSVDSERQSNASHLLCDIIQNCRENQNTSSERSEPDIILTTIESPETVTLLLDHILSGTEKSETSIVGGISVLLALLDFSKPNMPSSDMNIYGGNSSGSGQSDDTSGENEHPAQVVLHTTMAILPRLKDFHQLLMDPPRVGHYL</sequence>
<evidence type="ECO:0000256" key="9">
    <source>
        <dbReference type="SAM" id="MobiDB-lite"/>
    </source>
</evidence>
<accession>A0A7R9JZZ7</accession>
<dbReference type="GO" id="GO:0005829">
    <property type="term" value="C:cytosol"/>
    <property type="evidence" value="ECO:0007669"/>
    <property type="project" value="TreeGrafter"/>
</dbReference>
<evidence type="ECO:0000256" key="6">
    <source>
        <dbReference type="ARBA" id="ARBA00023306"/>
    </source>
</evidence>
<dbReference type="GO" id="GO:0005634">
    <property type="term" value="C:nucleus"/>
    <property type="evidence" value="ECO:0007669"/>
    <property type="project" value="TreeGrafter"/>
</dbReference>